<sequence length="139" mass="14961">MKRTILTVLVTMLAAPAAADRWTCVVPYDEINGGGSLILEEDRLVFSSNWPHRDPEEAVCIAGAGKSECLSAHLSPTRNGGAAAMMKLFSVTRTHDGLPVSVTVREPNAIFRAEGDGYRMYRALPSAGYSFELTDCLAG</sequence>
<feature type="signal peptide" evidence="1">
    <location>
        <begin position="1"/>
        <end position="19"/>
    </location>
</feature>
<organism evidence="2 3">
    <name type="scientific">Lutimaribacter saemankumensis</name>
    <dbReference type="NCBI Taxonomy" id="490829"/>
    <lineage>
        <taxon>Bacteria</taxon>
        <taxon>Pseudomonadati</taxon>
        <taxon>Pseudomonadota</taxon>
        <taxon>Alphaproteobacteria</taxon>
        <taxon>Rhodobacterales</taxon>
        <taxon>Roseobacteraceae</taxon>
        <taxon>Lutimaribacter</taxon>
    </lineage>
</organism>
<dbReference type="Proteomes" id="UP000199340">
    <property type="component" value="Unassembled WGS sequence"/>
</dbReference>
<dbReference type="AlphaFoldDB" id="A0A1G8QU74"/>
<evidence type="ECO:0000313" key="3">
    <source>
        <dbReference type="Proteomes" id="UP000199340"/>
    </source>
</evidence>
<evidence type="ECO:0000313" key="2">
    <source>
        <dbReference type="EMBL" id="SDJ08257.1"/>
    </source>
</evidence>
<dbReference type="RefSeq" id="WP_090029487.1">
    <property type="nucleotide sequence ID" value="NZ_FNEB01000008.1"/>
</dbReference>
<proteinExistence type="predicted"/>
<keyword evidence="3" id="KW-1185">Reference proteome</keyword>
<reference evidence="2 3" key="1">
    <citation type="submission" date="2016-10" db="EMBL/GenBank/DDBJ databases">
        <authorList>
            <person name="de Groot N.N."/>
        </authorList>
    </citation>
    <scope>NUCLEOTIDE SEQUENCE [LARGE SCALE GENOMIC DNA]</scope>
    <source>
        <strain evidence="2 3">DSM 28010</strain>
    </source>
</reference>
<name>A0A1G8QU74_9RHOB</name>
<keyword evidence="1" id="KW-0732">Signal</keyword>
<dbReference type="OrthoDB" id="7743843at2"/>
<feature type="chain" id="PRO_5011695742" evidence="1">
    <location>
        <begin position="20"/>
        <end position="139"/>
    </location>
</feature>
<gene>
    <name evidence="2" type="ORF">SAMN05421850_10896</name>
</gene>
<dbReference type="EMBL" id="FNEB01000008">
    <property type="protein sequence ID" value="SDJ08257.1"/>
    <property type="molecule type" value="Genomic_DNA"/>
</dbReference>
<accession>A0A1G8QU74</accession>
<evidence type="ECO:0000256" key="1">
    <source>
        <dbReference type="SAM" id="SignalP"/>
    </source>
</evidence>
<protein>
    <submittedName>
        <fullName evidence="2">Uncharacterized protein</fullName>
    </submittedName>
</protein>